<keyword evidence="2" id="KW-1185">Reference proteome</keyword>
<dbReference type="Gene3D" id="2.130.10.10">
    <property type="entry name" value="YVTN repeat-like/Quinoprotein amine dehydrogenase"/>
    <property type="match status" value="2"/>
</dbReference>
<comment type="caution">
    <text evidence="1">The sequence shown here is derived from an EMBL/GenBank/DDBJ whole genome shotgun (WGS) entry which is preliminary data.</text>
</comment>
<dbReference type="InterPro" id="IPR013783">
    <property type="entry name" value="Ig-like_fold"/>
</dbReference>
<reference evidence="1 2" key="1">
    <citation type="submission" date="2019-07" db="EMBL/GenBank/DDBJ databases">
        <title>Whole genome shotgun sequence of Deinococcus cellulosilyticus NBRC 106333.</title>
        <authorList>
            <person name="Hosoyama A."/>
            <person name="Uohara A."/>
            <person name="Ohji S."/>
            <person name="Ichikawa N."/>
        </authorList>
    </citation>
    <scope>NUCLEOTIDE SEQUENCE [LARGE SCALE GENOMIC DNA]</scope>
    <source>
        <strain evidence="1 2">NBRC 106333</strain>
    </source>
</reference>
<organism evidence="1 2">
    <name type="scientific">Deinococcus cellulosilyticus (strain DSM 18568 / NBRC 106333 / KACC 11606 / 5516J-15)</name>
    <dbReference type="NCBI Taxonomy" id="1223518"/>
    <lineage>
        <taxon>Bacteria</taxon>
        <taxon>Thermotogati</taxon>
        <taxon>Deinococcota</taxon>
        <taxon>Deinococci</taxon>
        <taxon>Deinococcales</taxon>
        <taxon>Deinococcaceae</taxon>
        <taxon>Deinococcus</taxon>
    </lineage>
</organism>
<gene>
    <name evidence="1" type="ORF">DC3_05910</name>
</gene>
<dbReference type="Proteomes" id="UP000321306">
    <property type="component" value="Unassembled WGS sequence"/>
</dbReference>
<dbReference type="AlphaFoldDB" id="A0A511MXU7"/>
<dbReference type="EMBL" id="BJXB01000002">
    <property type="protein sequence ID" value="GEM44956.1"/>
    <property type="molecule type" value="Genomic_DNA"/>
</dbReference>
<proteinExistence type="predicted"/>
<dbReference type="SUPFAM" id="SSF82171">
    <property type="entry name" value="DPP6 N-terminal domain-like"/>
    <property type="match status" value="1"/>
</dbReference>
<protein>
    <submittedName>
        <fullName evidence="1">Uncharacterized protein</fullName>
    </submittedName>
</protein>
<evidence type="ECO:0000313" key="2">
    <source>
        <dbReference type="Proteomes" id="UP000321306"/>
    </source>
</evidence>
<dbReference type="InterPro" id="IPR015943">
    <property type="entry name" value="WD40/YVTN_repeat-like_dom_sf"/>
</dbReference>
<evidence type="ECO:0000313" key="1">
    <source>
        <dbReference type="EMBL" id="GEM44956.1"/>
    </source>
</evidence>
<dbReference type="Gene3D" id="2.60.40.10">
    <property type="entry name" value="Immunoglobulins"/>
    <property type="match status" value="1"/>
</dbReference>
<dbReference type="SUPFAM" id="SSF69322">
    <property type="entry name" value="Tricorn protease domain 2"/>
    <property type="match status" value="1"/>
</dbReference>
<name>A0A511MXU7_DEIC1</name>
<sequence>MYGLGVSVSLALLVGCNTSTGPTTPPITNNWDIEFELGTFNVPQENNKQTINLQLQQQLLKSLDSSLKQQEMRITPQVVSNTIITSLFQLTVNGKKVEGPVEVQNNLNGFKQTWLNAGMYWFDPFLEVADNSKELELTVFYGGKQNKVRRTLNKKNFLPIPVIQKANLSSKGIETVWTAVPGAKSYLLQVVNSNNQTLQNWRFPATTTSLKTNFTSELAVGQTYSILLLAYGYDITLPNTTKAVPLGSPNVSAQITKVTLNKPAGSLASYSPTYLDFSGSINASIPHQSVQLNAGAAGLDFTSTITAGSDHFTVIGNNGSLGPSASTSISVGATCGSSTGLFEGELTLLTNDPSKSNIKIPLSVSCIQPGTLDGFSYLDTPLTAGAALNTSTTVNGWIRSGWQGLQYSMEVLSGKEFISVPAGVTSISSYANQNLPITLTCGNTEGTLAGKVRLKTNDASRNTIDFDVYVKCFKPVSVKELWSKPNNLSVAAAAWNPSGTLLAVADNNYTDGALLLNNSLQKIGKTSNLASIPGKFSWLSDTRLVINARDAVQVWDTTTNKSLHAWSHDFAAENVFSMKANLSKDQIAISGQLVNGSGLASIIYGLDGKKLITLSHVNHLTFSPDGQQMAGFRTEFTNNGNLLNNLVIYNTSDFKVLQDIDLSAEVSEFRSGFNVQVQWDPAGTTVFANVMEYYGNTAKLLTYDVNEKKLSAYPFTNMGTVNFAVPAADRIIHLDNVNQLISHTLSPRQDTKKVRLPVSFDQRYTQMSTDQQVKNISVFVPTGPSWDFSCSLQDFNRFNSSLELQDTYGVAGCDQDTTATIGSSGVVYVSNGRTARKLLNGKTSVLYDMNFLLNPTDLSSTHAIRENTGYFSDGAGYLYLYDLSKNSLIRSMRLHPVGMQQILPSADQKRVFSWSNSTIRVHDLATSNILLNKSFDEVVMQSRWMGPDSILLRNGQDSNGNYLYQDHDFVKSQVNRTYPISGWGNHIKAINDQGIFINSDYNIYRMDRQTGERTTLLNQETMNPLGSLWVVDNVYTLPRSQYILVAVHNTGTPMESRLHLMDSTHGTIMKTLAVGSSMIRHVSSVQDDSGRLLITVLFYKDGLQVFQID</sequence>
<accession>A0A511MXU7</accession>